<dbReference type="GO" id="GO:0016887">
    <property type="term" value="F:ATP hydrolysis activity"/>
    <property type="evidence" value="ECO:0007669"/>
    <property type="project" value="InterPro"/>
</dbReference>
<keyword evidence="2" id="KW-0547">Nucleotide-binding</keyword>
<dbReference type="Gene3D" id="3.40.50.300">
    <property type="entry name" value="P-loop containing nucleotide triphosphate hydrolases"/>
    <property type="match status" value="1"/>
</dbReference>
<reference evidence="5" key="1">
    <citation type="submission" date="2018-06" db="EMBL/GenBank/DDBJ databases">
        <authorList>
            <person name="Zhirakovskaya E."/>
        </authorList>
    </citation>
    <scope>NUCLEOTIDE SEQUENCE</scope>
</reference>
<dbReference type="Pfam" id="PF00005">
    <property type="entry name" value="ABC_tran"/>
    <property type="match status" value="1"/>
</dbReference>
<keyword evidence="1" id="KW-0813">Transport</keyword>
<dbReference type="PANTHER" id="PTHR43423:SF1">
    <property type="entry name" value="ABC TRANSPORTER I FAMILY MEMBER 17"/>
    <property type="match status" value="1"/>
</dbReference>
<dbReference type="InterPro" id="IPR027417">
    <property type="entry name" value="P-loop_NTPase"/>
</dbReference>
<feature type="domain" description="ABC transporter" evidence="4">
    <location>
        <begin position="3"/>
        <end position="234"/>
    </location>
</feature>
<dbReference type="PROSITE" id="PS00211">
    <property type="entry name" value="ABC_TRANSPORTER_1"/>
    <property type="match status" value="1"/>
</dbReference>
<evidence type="ECO:0000256" key="1">
    <source>
        <dbReference type="ARBA" id="ARBA00022448"/>
    </source>
</evidence>
<dbReference type="InterPro" id="IPR003593">
    <property type="entry name" value="AAA+_ATPase"/>
</dbReference>
<accession>A0A3B1CD55</accession>
<evidence type="ECO:0000313" key="5">
    <source>
        <dbReference type="EMBL" id="VAX28436.1"/>
    </source>
</evidence>
<dbReference type="EMBL" id="UOGI01000023">
    <property type="protein sequence ID" value="VAX28436.1"/>
    <property type="molecule type" value="Genomic_DNA"/>
</dbReference>
<proteinExistence type="predicted"/>
<dbReference type="AlphaFoldDB" id="A0A3B1CD55"/>
<keyword evidence="3 5" id="KW-0067">ATP-binding</keyword>
<name>A0A3B1CD55_9ZZZZ</name>
<dbReference type="SMART" id="SM00382">
    <property type="entry name" value="AAA"/>
    <property type="match status" value="1"/>
</dbReference>
<evidence type="ECO:0000256" key="3">
    <source>
        <dbReference type="ARBA" id="ARBA00022840"/>
    </source>
</evidence>
<sequence length="240" mass="26505">MNLILKNISRTYDGHVALNDCSYSVNAGSFNAIIGPNGSGKSTLLRIASLLESPDKGDVIYSDNGVAVKKDLFLKRKIAVVLPGDSLFNETVFSNVAYGLRIRGMDRHVVRDRVHDILERFRLSDKIYKNARTLSSGEAQRIGVARALVTGPEYLFLDEPTASLDPVNTEIIEAALTGIKAGNGMTIIMITHNMFQAGRLADRVAFIYGGCIIEEADSERIFSDPEEYLTRRFVSGKMVW</sequence>
<dbReference type="PANTHER" id="PTHR43423">
    <property type="entry name" value="ABC TRANSPORTER I FAMILY MEMBER 17"/>
    <property type="match status" value="1"/>
</dbReference>
<organism evidence="5">
    <name type="scientific">hydrothermal vent metagenome</name>
    <dbReference type="NCBI Taxonomy" id="652676"/>
    <lineage>
        <taxon>unclassified sequences</taxon>
        <taxon>metagenomes</taxon>
        <taxon>ecological metagenomes</taxon>
    </lineage>
</organism>
<protein>
    <submittedName>
        <fullName evidence="5">ABC transporter ATP-binding protein</fullName>
    </submittedName>
</protein>
<dbReference type="GO" id="GO:0005524">
    <property type="term" value="F:ATP binding"/>
    <property type="evidence" value="ECO:0007669"/>
    <property type="project" value="UniProtKB-KW"/>
</dbReference>
<dbReference type="InterPro" id="IPR017871">
    <property type="entry name" value="ABC_transporter-like_CS"/>
</dbReference>
<dbReference type="InterPro" id="IPR003439">
    <property type="entry name" value="ABC_transporter-like_ATP-bd"/>
</dbReference>
<evidence type="ECO:0000259" key="4">
    <source>
        <dbReference type="PROSITE" id="PS50893"/>
    </source>
</evidence>
<gene>
    <name evidence="5" type="ORF">MNBD_NITROSPIRAE03-1217</name>
</gene>
<evidence type="ECO:0000256" key="2">
    <source>
        <dbReference type="ARBA" id="ARBA00022741"/>
    </source>
</evidence>
<dbReference type="SUPFAM" id="SSF52540">
    <property type="entry name" value="P-loop containing nucleoside triphosphate hydrolases"/>
    <property type="match status" value="1"/>
</dbReference>
<dbReference type="PROSITE" id="PS50893">
    <property type="entry name" value="ABC_TRANSPORTER_2"/>
    <property type="match status" value="1"/>
</dbReference>